<gene>
    <name evidence="5" type="ORF">EAS64_27025</name>
</gene>
<evidence type="ECO:0000256" key="2">
    <source>
        <dbReference type="ARBA" id="ARBA00023002"/>
    </source>
</evidence>
<dbReference type="Pfam" id="PF00106">
    <property type="entry name" value="adh_short"/>
    <property type="match status" value="1"/>
</dbReference>
<comment type="similarity">
    <text evidence="1 3">Belongs to the short-chain dehydrogenases/reductases (SDR) family.</text>
</comment>
<evidence type="ECO:0000259" key="4">
    <source>
        <dbReference type="SMART" id="SM00822"/>
    </source>
</evidence>
<evidence type="ECO:0000256" key="1">
    <source>
        <dbReference type="ARBA" id="ARBA00006484"/>
    </source>
</evidence>
<dbReference type="AlphaFoldDB" id="A0A6P2BTP1"/>
<dbReference type="Proteomes" id="UP000460272">
    <property type="component" value="Unassembled WGS sequence"/>
</dbReference>
<name>A0A6P2BTP1_9ACTN</name>
<dbReference type="GO" id="GO:0016491">
    <property type="term" value="F:oxidoreductase activity"/>
    <property type="evidence" value="ECO:0007669"/>
    <property type="project" value="UniProtKB-KW"/>
</dbReference>
<dbReference type="PRINTS" id="PR00081">
    <property type="entry name" value="GDHRDH"/>
</dbReference>
<sequence length="259" mass="26645">MDIKGAVALIAGGGGGFGAATARRLHAAGARVVVSDLDEAKGKAVADDLGDGAVFVRTDVTDEDSVRQAIDAAAQLGPLRITVVAHGGGGGPRTLDKESRPAPQVSFTKVLDIFLAATYNIDRLAAAAIAATEPLEHGERGVIINTASIAAYDGTIGQAAYAAAKGGIVSMTLPLARDLAPLGIRVVTIAPGTFLTPAFGDAEPEQLDAYWGAAVPFPKRMGRAEEYAQLAQQIAENVYLNGETIRLDGALRFTPKGAK</sequence>
<evidence type="ECO:0000313" key="6">
    <source>
        <dbReference type="Proteomes" id="UP000460272"/>
    </source>
</evidence>
<dbReference type="InterPro" id="IPR002347">
    <property type="entry name" value="SDR_fam"/>
</dbReference>
<dbReference type="InterPro" id="IPR036291">
    <property type="entry name" value="NAD(P)-bd_dom_sf"/>
</dbReference>
<evidence type="ECO:0000256" key="3">
    <source>
        <dbReference type="RuleBase" id="RU000363"/>
    </source>
</evidence>
<dbReference type="InterPro" id="IPR020904">
    <property type="entry name" value="Sc_DH/Rdtase_CS"/>
</dbReference>
<dbReference type="OrthoDB" id="9795647at2"/>
<reference evidence="5 6" key="1">
    <citation type="submission" date="2018-11" db="EMBL/GenBank/DDBJ databases">
        <title>Trebonia kvetii gen.nov., sp.nov., a novel acidophilic actinobacterium, and proposal of the new actinobacterial family Treboniaceae fam. nov.</title>
        <authorList>
            <person name="Rapoport D."/>
            <person name="Sagova-Mareckova M."/>
            <person name="Sedlacek I."/>
            <person name="Provaznik J."/>
            <person name="Kralova S."/>
            <person name="Pavlinic D."/>
            <person name="Benes V."/>
            <person name="Kopecky J."/>
        </authorList>
    </citation>
    <scope>NUCLEOTIDE SEQUENCE [LARGE SCALE GENOMIC DNA]</scope>
    <source>
        <strain evidence="5 6">15Tr583</strain>
    </source>
</reference>
<dbReference type="PROSITE" id="PS00061">
    <property type="entry name" value="ADH_SHORT"/>
    <property type="match status" value="1"/>
</dbReference>
<dbReference type="PRINTS" id="PR00080">
    <property type="entry name" value="SDRFAMILY"/>
</dbReference>
<dbReference type="SUPFAM" id="SSF51735">
    <property type="entry name" value="NAD(P)-binding Rossmann-fold domains"/>
    <property type="match status" value="1"/>
</dbReference>
<comment type="caution">
    <text evidence="5">The sequence shown here is derived from an EMBL/GenBank/DDBJ whole genome shotgun (WGS) entry which is preliminary data.</text>
</comment>
<dbReference type="Gene3D" id="3.40.50.720">
    <property type="entry name" value="NAD(P)-binding Rossmann-like Domain"/>
    <property type="match status" value="1"/>
</dbReference>
<dbReference type="SMART" id="SM00822">
    <property type="entry name" value="PKS_KR"/>
    <property type="match status" value="1"/>
</dbReference>
<accession>A0A6P2BTP1</accession>
<dbReference type="PANTHER" id="PTHR43658">
    <property type="entry name" value="SHORT-CHAIN DEHYDROGENASE/REDUCTASE"/>
    <property type="match status" value="1"/>
</dbReference>
<keyword evidence="2" id="KW-0560">Oxidoreductase</keyword>
<evidence type="ECO:0000313" key="5">
    <source>
        <dbReference type="EMBL" id="TVZ02452.1"/>
    </source>
</evidence>
<dbReference type="InterPro" id="IPR057326">
    <property type="entry name" value="KR_dom"/>
</dbReference>
<protein>
    <submittedName>
        <fullName evidence="5">SDR family NAD(P)-dependent oxidoreductase</fullName>
    </submittedName>
</protein>
<dbReference type="EMBL" id="RPFW01000005">
    <property type="protein sequence ID" value="TVZ02452.1"/>
    <property type="molecule type" value="Genomic_DNA"/>
</dbReference>
<organism evidence="5 6">
    <name type="scientific">Trebonia kvetii</name>
    <dbReference type="NCBI Taxonomy" id="2480626"/>
    <lineage>
        <taxon>Bacteria</taxon>
        <taxon>Bacillati</taxon>
        <taxon>Actinomycetota</taxon>
        <taxon>Actinomycetes</taxon>
        <taxon>Streptosporangiales</taxon>
        <taxon>Treboniaceae</taxon>
        <taxon>Trebonia</taxon>
    </lineage>
</organism>
<dbReference type="RefSeq" id="WP_145857471.1">
    <property type="nucleotide sequence ID" value="NZ_RPFW01000005.1"/>
</dbReference>
<feature type="domain" description="Ketoreductase" evidence="4">
    <location>
        <begin position="6"/>
        <end position="197"/>
    </location>
</feature>
<keyword evidence="6" id="KW-1185">Reference proteome</keyword>
<dbReference type="PANTHER" id="PTHR43658:SF8">
    <property type="entry name" value="17-BETA-HYDROXYSTEROID DEHYDROGENASE 14-RELATED"/>
    <property type="match status" value="1"/>
</dbReference>
<proteinExistence type="inferred from homology"/>